<dbReference type="SMART" id="SM00267">
    <property type="entry name" value="GGDEF"/>
    <property type="match status" value="1"/>
</dbReference>
<dbReference type="Pfam" id="PF20968">
    <property type="entry name" value="MASE8"/>
    <property type="match status" value="1"/>
</dbReference>
<dbReference type="SMART" id="SM00091">
    <property type="entry name" value="PAS"/>
    <property type="match status" value="2"/>
</dbReference>
<keyword evidence="1" id="KW-0472">Membrane</keyword>
<evidence type="ECO:0000259" key="4">
    <source>
        <dbReference type="PROSITE" id="PS50887"/>
    </source>
</evidence>
<sequence>MSARFRSKRIPQATDAYTRLKFEDLHGFSAALGVAAVLLLWGLWVWDWRIDKAHAPNVVGLHLLMGVMLAIFPIALLAGLSRRALPYLFYMLLLATQTLFLSALARLTDGLALGGAGLLLWFFVPPLMASIFSWRANLIGNLLLLISPNLLVALFGGYAGLDLVKFNLLAIPAIAIALFLSSYTDSLLRRIFALRKQIEWRTAAMHSAGEAMHVTDRNGVIEYVNPAFCASTGYAPEEAIGKKPSLLKSGFQDTAFYENLWTTILKGETWQGEIINRRKDGSSITLVMTITPVLDHDGHAEKFIAISHDITARKLLEEEVALGHAELEAIFNSAGGGIALVDLWGRFIKVNDFWLGMLGYSREEAAVLSYRDISHDDDVAETQQLFVALASGEIPHYESDRRFVRSGGRVFWGHLSMTPVKDEGGYIRAIIAIVQDINERKLLEEKLESMAHYDALTGLPNRALFFDRLSQAIAQTKRSQGQFALMFVDLDGFKAVNDTFGHDTGDALLKAVAEHLLECVRESDTVARMGGDEFTIILRAIRGPQDAASVAEKILATLAAPYHLLGHECRIGASLGIVLYPQHGSNAEELLNQADNAMYAVKKAGKNAYRFAGENKEA</sequence>
<keyword evidence="1" id="KW-1133">Transmembrane helix</keyword>
<dbReference type="InterPro" id="IPR001610">
    <property type="entry name" value="PAC"/>
</dbReference>
<evidence type="ECO:0000313" key="5">
    <source>
        <dbReference type="EMBL" id="BCB27269.1"/>
    </source>
</evidence>
<dbReference type="InterPro" id="IPR052163">
    <property type="entry name" value="DGC-Regulatory_Protein"/>
</dbReference>
<dbReference type="AlphaFoldDB" id="A0A6F8VEX3"/>
<feature type="transmembrane region" description="Helical" evidence="1">
    <location>
        <begin position="87"/>
        <end position="105"/>
    </location>
</feature>
<dbReference type="InterPro" id="IPR000014">
    <property type="entry name" value="PAS"/>
</dbReference>
<feature type="domain" description="PAS" evidence="2">
    <location>
        <begin position="323"/>
        <end position="393"/>
    </location>
</feature>
<dbReference type="GO" id="GO:0003824">
    <property type="term" value="F:catalytic activity"/>
    <property type="evidence" value="ECO:0007669"/>
    <property type="project" value="UniProtKB-ARBA"/>
</dbReference>
<dbReference type="InterPro" id="IPR035965">
    <property type="entry name" value="PAS-like_dom_sf"/>
</dbReference>
<feature type="domain" description="PAS" evidence="2">
    <location>
        <begin position="204"/>
        <end position="242"/>
    </location>
</feature>
<dbReference type="Pfam" id="PF00989">
    <property type="entry name" value="PAS"/>
    <property type="match status" value="1"/>
</dbReference>
<dbReference type="NCBIfam" id="TIGR00254">
    <property type="entry name" value="GGDEF"/>
    <property type="match status" value="1"/>
</dbReference>
<evidence type="ECO:0000259" key="3">
    <source>
        <dbReference type="PROSITE" id="PS50113"/>
    </source>
</evidence>
<dbReference type="PANTHER" id="PTHR46663:SF3">
    <property type="entry name" value="SLL0267 PROTEIN"/>
    <property type="match status" value="1"/>
</dbReference>
<evidence type="ECO:0000256" key="1">
    <source>
        <dbReference type="SAM" id="Phobius"/>
    </source>
</evidence>
<dbReference type="NCBIfam" id="TIGR00229">
    <property type="entry name" value="sensory_box"/>
    <property type="match status" value="2"/>
</dbReference>
<evidence type="ECO:0008006" key="7">
    <source>
        <dbReference type="Google" id="ProtNLM"/>
    </source>
</evidence>
<keyword evidence="1" id="KW-0812">Transmembrane</keyword>
<keyword evidence="6" id="KW-1185">Reference proteome</keyword>
<gene>
    <name evidence="5" type="ORF">SKTS_21550</name>
</gene>
<dbReference type="RefSeq" id="WP_173064581.1">
    <property type="nucleotide sequence ID" value="NZ_AP022853.1"/>
</dbReference>
<dbReference type="Gene3D" id="3.30.70.270">
    <property type="match status" value="1"/>
</dbReference>
<dbReference type="InterPro" id="IPR029787">
    <property type="entry name" value="Nucleotide_cyclase"/>
</dbReference>
<evidence type="ECO:0000259" key="2">
    <source>
        <dbReference type="PROSITE" id="PS50112"/>
    </source>
</evidence>
<feature type="domain" description="PAC" evidence="3">
    <location>
        <begin position="397"/>
        <end position="449"/>
    </location>
</feature>
<dbReference type="Proteomes" id="UP000502260">
    <property type="component" value="Chromosome"/>
</dbReference>
<dbReference type="SMART" id="SM00086">
    <property type="entry name" value="PAC"/>
    <property type="match status" value="2"/>
</dbReference>
<dbReference type="InterPro" id="IPR000160">
    <property type="entry name" value="GGDEF_dom"/>
</dbReference>
<dbReference type="EMBL" id="AP022853">
    <property type="protein sequence ID" value="BCB27269.1"/>
    <property type="molecule type" value="Genomic_DNA"/>
</dbReference>
<dbReference type="InterPro" id="IPR043128">
    <property type="entry name" value="Rev_trsase/Diguanyl_cyclase"/>
</dbReference>
<dbReference type="SUPFAM" id="SSF55073">
    <property type="entry name" value="Nucleotide cyclase"/>
    <property type="match status" value="1"/>
</dbReference>
<dbReference type="InterPro" id="IPR048431">
    <property type="entry name" value="MASE8"/>
</dbReference>
<protein>
    <recommendedName>
        <fullName evidence="7">Diguanylate cyclase</fullName>
    </recommendedName>
</protein>
<dbReference type="InterPro" id="IPR000700">
    <property type="entry name" value="PAS-assoc_C"/>
</dbReference>
<dbReference type="FunFam" id="3.30.70.270:FF:000001">
    <property type="entry name" value="Diguanylate cyclase domain protein"/>
    <property type="match status" value="1"/>
</dbReference>
<reference evidence="6" key="1">
    <citation type="submission" date="2020-03" db="EMBL/GenBank/DDBJ databases">
        <title>Complete genome sequence of sulfur-oxidizing bacterium skT11.</title>
        <authorList>
            <person name="Kanda M."/>
            <person name="Kojima H."/>
            <person name="Fukui M."/>
        </authorList>
    </citation>
    <scope>NUCLEOTIDE SEQUENCE [LARGE SCALE GENOMIC DNA]</scope>
    <source>
        <strain evidence="6">skT11</strain>
    </source>
</reference>
<accession>A0A6F8VEX3</accession>
<dbReference type="PANTHER" id="PTHR46663">
    <property type="entry name" value="DIGUANYLATE CYCLASE DGCT-RELATED"/>
    <property type="match status" value="1"/>
</dbReference>
<proteinExistence type="predicted"/>
<feature type="transmembrane region" description="Helical" evidence="1">
    <location>
        <begin position="58"/>
        <end position="80"/>
    </location>
</feature>
<feature type="domain" description="PAC" evidence="3">
    <location>
        <begin position="268"/>
        <end position="322"/>
    </location>
</feature>
<dbReference type="Pfam" id="PF00990">
    <property type="entry name" value="GGDEF"/>
    <property type="match status" value="1"/>
</dbReference>
<feature type="transmembrane region" description="Helical" evidence="1">
    <location>
        <begin position="111"/>
        <end position="132"/>
    </location>
</feature>
<feature type="domain" description="GGDEF" evidence="4">
    <location>
        <begin position="481"/>
        <end position="614"/>
    </location>
</feature>
<dbReference type="KEGG" id="slac:SKTS_21550"/>
<dbReference type="SUPFAM" id="SSF55785">
    <property type="entry name" value="PYP-like sensor domain (PAS domain)"/>
    <property type="match status" value="2"/>
</dbReference>
<feature type="transmembrane region" description="Helical" evidence="1">
    <location>
        <begin position="27"/>
        <end position="46"/>
    </location>
</feature>
<organism evidence="5 6">
    <name type="scientific">Sulfurimicrobium lacus</name>
    <dbReference type="NCBI Taxonomy" id="2715678"/>
    <lineage>
        <taxon>Bacteria</taxon>
        <taxon>Pseudomonadati</taxon>
        <taxon>Pseudomonadota</taxon>
        <taxon>Betaproteobacteria</taxon>
        <taxon>Nitrosomonadales</taxon>
        <taxon>Sulfuricellaceae</taxon>
        <taxon>Sulfurimicrobium</taxon>
    </lineage>
</organism>
<dbReference type="PROSITE" id="PS50113">
    <property type="entry name" value="PAC"/>
    <property type="match status" value="2"/>
</dbReference>
<dbReference type="Pfam" id="PF13426">
    <property type="entry name" value="PAS_9"/>
    <property type="match status" value="1"/>
</dbReference>
<dbReference type="CDD" id="cd00130">
    <property type="entry name" value="PAS"/>
    <property type="match status" value="2"/>
</dbReference>
<dbReference type="PROSITE" id="PS50112">
    <property type="entry name" value="PAS"/>
    <property type="match status" value="2"/>
</dbReference>
<dbReference type="InterPro" id="IPR013767">
    <property type="entry name" value="PAS_fold"/>
</dbReference>
<dbReference type="CDD" id="cd01949">
    <property type="entry name" value="GGDEF"/>
    <property type="match status" value="1"/>
</dbReference>
<dbReference type="PROSITE" id="PS50887">
    <property type="entry name" value="GGDEF"/>
    <property type="match status" value="1"/>
</dbReference>
<feature type="transmembrane region" description="Helical" evidence="1">
    <location>
        <begin position="139"/>
        <end position="160"/>
    </location>
</feature>
<name>A0A6F8VEX3_9PROT</name>
<evidence type="ECO:0000313" key="6">
    <source>
        <dbReference type="Proteomes" id="UP000502260"/>
    </source>
</evidence>
<dbReference type="Gene3D" id="3.30.450.20">
    <property type="entry name" value="PAS domain"/>
    <property type="match status" value="2"/>
</dbReference>